<reference evidence="3 5" key="3">
    <citation type="submission" date="2020-09" db="EMBL/GenBank/DDBJ databases">
        <title>Complete, closed and curated genome sequences of Photobacterium damselae subsp. piscicida isolates from Australia indicate localised evolution and additional plasmid-borne pathogenicity mechanisms.</title>
        <authorList>
            <person name="Baseggio L."/>
            <person name="Silayeva O."/>
            <person name="Buller N."/>
            <person name="Landos M."/>
            <person name="Engelstaedter J."/>
            <person name="Barnes A.C."/>
        </authorList>
    </citation>
    <scope>NUCLEOTIDE SEQUENCE [LARGE SCALE GENOMIC DNA]</scope>
    <source>
        <strain evidence="3 5">AS-16-0540-1</strain>
    </source>
</reference>
<evidence type="ECO:0000313" key="5">
    <source>
        <dbReference type="Proteomes" id="UP000516656"/>
    </source>
</evidence>
<dbReference type="EMBL" id="AP018045">
    <property type="protein sequence ID" value="BAX53494.1"/>
    <property type="molecule type" value="Genomic_DNA"/>
</dbReference>
<protein>
    <submittedName>
        <fullName evidence="3">DUF3108 domain-containing protein</fullName>
    </submittedName>
</protein>
<evidence type="ECO:0000313" key="4">
    <source>
        <dbReference type="Proteomes" id="UP000218676"/>
    </source>
</evidence>
<name>A0A1Q9H651_PHODP</name>
<dbReference type="AlphaFoldDB" id="A0A1Q9H651"/>
<keyword evidence="1" id="KW-0732">Signal</keyword>
<dbReference type="Proteomes" id="UP000516656">
    <property type="component" value="Chromosome 1"/>
</dbReference>
<dbReference type="InterPro" id="IPR021457">
    <property type="entry name" value="DUF3108"/>
</dbReference>
<evidence type="ECO:0000256" key="1">
    <source>
        <dbReference type="SAM" id="SignalP"/>
    </source>
</evidence>
<dbReference type="Proteomes" id="UP000218676">
    <property type="component" value="Chromosome 1"/>
</dbReference>
<evidence type="ECO:0000313" key="3">
    <source>
        <dbReference type="EMBL" id="QOD57423.1"/>
    </source>
</evidence>
<sequence length="250" mass="28877">MKLAFYFLFSLSLLSSVAHASSGIQSTSAIMPFSQYHQCDKRLNYDVYFHGQRIGNYNRHIQWQDAFKATVTTTGKANVLLTKSTLNMASHLYWSDKKQQFVSQGYERKIKGLLSGKVTAQFLRDGEQSKLVVDKTQLQFASKDLTPILDGDAIGAQMRYLLLKGEKSFEFNFQDTDEVNHYYFIVKGEEMINTRFGKLKAIRVEQTRKKDRKLVLWFAPSIDYQLVRATYHRKLLDLEAVLVSKNFSCH</sequence>
<dbReference type="Pfam" id="PF11306">
    <property type="entry name" value="DUF3108"/>
    <property type="match status" value="1"/>
</dbReference>
<reference evidence="2" key="1">
    <citation type="journal article" date="2017" name="Genome Announc.">
        <title>Whole-Genome Sequence of Photobacterium damselae subsp. piscicida Strain 91-197, Isolated from Hybrid Striped Bass (Morone sp.) in the United States.</title>
        <authorList>
            <person name="Teru Y."/>
            <person name="Hikima J."/>
            <person name="Kono T."/>
            <person name="Sakai M."/>
            <person name="Takano T."/>
            <person name="Hawke J.P."/>
            <person name="Takeyama H."/>
            <person name="Aoki T."/>
        </authorList>
    </citation>
    <scope>NUCLEOTIDE SEQUENCE</scope>
    <source>
        <strain evidence="2">91-197</strain>
    </source>
</reference>
<proteinExistence type="predicted"/>
<evidence type="ECO:0000313" key="2">
    <source>
        <dbReference type="EMBL" id="BAX53494.1"/>
    </source>
</evidence>
<dbReference type="RefSeq" id="WP_044175987.1">
    <property type="nucleotide sequence ID" value="NZ_AP018045.1"/>
</dbReference>
<reference evidence="4" key="2">
    <citation type="submission" date="2017-05" db="EMBL/GenBank/DDBJ databases">
        <title>Whole genome sequence of fish pathogenic bacteria, Photobacterium damselae subsp. piscicida, strain 91-197, isolated from hybrid striped bass (Morone sp.) in USA.</title>
        <authorList>
            <person name="Teru Y."/>
            <person name="Hikima J."/>
            <person name="Kono T."/>
            <person name="Sakai M."/>
            <person name="Takano T."/>
            <person name="Hawke J.P."/>
            <person name="Takeyama H."/>
            <person name="Aoki T."/>
        </authorList>
    </citation>
    <scope>NUCLEOTIDE SEQUENCE [LARGE SCALE GENOMIC DNA]</scope>
    <source>
        <strain evidence="4">91-197</strain>
    </source>
</reference>
<feature type="signal peptide" evidence="1">
    <location>
        <begin position="1"/>
        <end position="20"/>
    </location>
</feature>
<feature type="chain" id="PRO_5011397506" evidence="1">
    <location>
        <begin position="21"/>
        <end position="250"/>
    </location>
</feature>
<dbReference type="EMBL" id="CP061854">
    <property type="protein sequence ID" value="QOD57423.1"/>
    <property type="molecule type" value="Genomic_DNA"/>
</dbReference>
<organism evidence="2 4">
    <name type="scientific">Photobacterium damsela subsp. piscicida</name>
    <name type="common">Pasteurella piscicida</name>
    <dbReference type="NCBI Taxonomy" id="38294"/>
    <lineage>
        <taxon>Bacteria</taxon>
        <taxon>Pseudomonadati</taxon>
        <taxon>Pseudomonadota</taxon>
        <taxon>Gammaproteobacteria</taxon>
        <taxon>Vibrionales</taxon>
        <taxon>Vibrionaceae</taxon>
        <taxon>Photobacterium</taxon>
    </lineage>
</organism>
<accession>A0A1Q9H651</accession>
<gene>
    <name evidence="3" type="ORF">IC627_05590</name>
    <name evidence="2" type="ORF">PDPUS_1_02120</name>
</gene>